<dbReference type="AlphaFoldDB" id="A0A7J7UTS4"/>
<keyword evidence="2" id="KW-1185">Reference proteome</keyword>
<reference evidence="1 2" key="1">
    <citation type="journal article" date="2020" name="Nature">
        <title>Six reference-quality genomes reveal evolution of bat adaptations.</title>
        <authorList>
            <person name="Jebb D."/>
            <person name="Huang Z."/>
            <person name="Pippel M."/>
            <person name="Hughes G.M."/>
            <person name="Lavrichenko K."/>
            <person name="Devanna P."/>
            <person name="Winkler S."/>
            <person name="Jermiin L.S."/>
            <person name="Skirmuntt E.C."/>
            <person name="Katzourakis A."/>
            <person name="Burkitt-Gray L."/>
            <person name="Ray D.A."/>
            <person name="Sullivan K.A.M."/>
            <person name="Roscito J.G."/>
            <person name="Kirilenko B.M."/>
            <person name="Davalos L.M."/>
            <person name="Corthals A.P."/>
            <person name="Power M.L."/>
            <person name="Jones G."/>
            <person name="Ransome R.D."/>
            <person name="Dechmann D.K.N."/>
            <person name="Locatelli A.G."/>
            <person name="Puechmaille S.J."/>
            <person name="Fedrigo O."/>
            <person name="Jarvis E.D."/>
            <person name="Hiller M."/>
            <person name="Vernes S.C."/>
            <person name="Myers E.W."/>
            <person name="Teeling E.C."/>
        </authorList>
    </citation>
    <scope>NUCLEOTIDE SEQUENCE [LARGE SCALE GENOMIC DNA]</scope>
    <source>
        <strain evidence="1">MPipKuh1</strain>
        <tissue evidence="1">Flight muscle</tissue>
    </source>
</reference>
<gene>
    <name evidence="1" type="ORF">mPipKuh1_008692</name>
</gene>
<sequence>MSFTPPPPPPLSALVGAARPLGLRWGLFPEALALHSALWGKSCLSPRFGFLRGPLCPGEGPLGCRPQGGCLILGGLAHEPPLRHAASLSNSTSVSFCKNSPHPVGPYTYSAWSQRDALSEGEAWGPLNTLFFFQWFSPLSEAALGSD</sequence>
<evidence type="ECO:0000313" key="2">
    <source>
        <dbReference type="Proteomes" id="UP000558488"/>
    </source>
</evidence>
<organism evidence="1 2">
    <name type="scientific">Pipistrellus kuhlii</name>
    <name type="common">Kuhl's pipistrelle</name>
    <dbReference type="NCBI Taxonomy" id="59472"/>
    <lineage>
        <taxon>Eukaryota</taxon>
        <taxon>Metazoa</taxon>
        <taxon>Chordata</taxon>
        <taxon>Craniata</taxon>
        <taxon>Vertebrata</taxon>
        <taxon>Euteleostomi</taxon>
        <taxon>Mammalia</taxon>
        <taxon>Eutheria</taxon>
        <taxon>Laurasiatheria</taxon>
        <taxon>Chiroptera</taxon>
        <taxon>Yangochiroptera</taxon>
        <taxon>Vespertilionidae</taxon>
        <taxon>Pipistrellus</taxon>
    </lineage>
</organism>
<accession>A0A7J7UTS4</accession>
<dbReference type="Proteomes" id="UP000558488">
    <property type="component" value="Unassembled WGS sequence"/>
</dbReference>
<evidence type="ECO:0000313" key="1">
    <source>
        <dbReference type="EMBL" id="KAF6316181.1"/>
    </source>
</evidence>
<name>A0A7J7UTS4_PIPKU</name>
<proteinExistence type="predicted"/>
<dbReference type="EMBL" id="JACAGB010000018">
    <property type="protein sequence ID" value="KAF6316181.1"/>
    <property type="molecule type" value="Genomic_DNA"/>
</dbReference>
<comment type="caution">
    <text evidence="1">The sequence shown here is derived from an EMBL/GenBank/DDBJ whole genome shotgun (WGS) entry which is preliminary data.</text>
</comment>
<protein>
    <submittedName>
        <fullName evidence="1">Uncharacterized protein</fullName>
    </submittedName>
</protein>